<sequence>MCKTCSHLQLQSSVWSIEVFVVLRVCAVVKNVYADEERVHHKSICGVNA</sequence>
<dbReference type="Proteomes" id="UP000070505">
    <property type="component" value="Unassembled WGS sequence"/>
</dbReference>
<accession>A0A135Z5A4</accession>
<dbReference type="EMBL" id="LSRC01000036">
    <property type="protein sequence ID" value="KXI16828.1"/>
    <property type="molecule type" value="Genomic_DNA"/>
</dbReference>
<name>A0A135Z5A4_GARVA</name>
<evidence type="ECO:0000313" key="1">
    <source>
        <dbReference type="EMBL" id="KXI16828.1"/>
    </source>
</evidence>
<dbReference type="AlphaFoldDB" id="A0A135Z5A4"/>
<evidence type="ECO:0000313" key="2">
    <source>
        <dbReference type="Proteomes" id="UP000070505"/>
    </source>
</evidence>
<proteinExistence type="predicted"/>
<dbReference type="PATRIC" id="fig|2702.101.peg.851"/>
<organism evidence="1 2">
    <name type="scientific">Gardnerella vaginalis</name>
    <dbReference type="NCBI Taxonomy" id="2702"/>
    <lineage>
        <taxon>Bacteria</taxon>
        <taxon>Bacillati</taxon>
        <taxon>Actinomycetota</taxon>
        <taxon>Actinomycetes</taxon>
        <taxon>Bifidobacteriales</taxon>
        <taxon>Bifidobacteriaceae</taxon>
        <taxon>Gardnerella</taxon>
    </lineage>
</organism>
<protein>
    <submittedName>
        <fullName evidence="1">Uncharacterized protein</fullName>
    </submittedName>
</protein>
<gene>
    <name evidence="1" type="ORF">HMPREF3230_00875</name>
</gene>
<reference evidence="1 2" key="1">
    <citation type="submission" date="2016-02" db="EMBL/GenBank/DDBJ databases">
        <authorList>
            <person name="Wen L."/>
            <person name="He K."/>
            <person name="Yang H."/>
        </authorList>
    </citation>
    <scope>NUCLEOTIDE SEQUENCE [LARGE SCALE GENOMIC DNA]</scope>
    <source>
        <strain evidence="1 2">CMW7778B</strain>
    </source>
</reference>
<comment type="caution">
    <text evidence="1">The sequence shown here is derived from an EMBL/GenBank/DDBJ whole genome shotgun (WGS) entry which is preliminary data.</text>
</comment>